<comment type="caution">
    <text evidence="2">The sequence shown here is derived from an EMBL/GenBank/DDBJ whole genome shotgun (WGS) entry which is preliminary data.</text>
</comment>
<evidence type="ECO:0000259" key="1">
    <source>
        <dbReference type="Pfam" id="PF03070"/>
    </source>
</evidence>
<dbReference type="Gene3D" id="1.20.910.10">
    <property type="entry name" value="Heme oxygenase-like"/>
    <property type="match status" value="1"/>
</dbReference>
<dbReference type="InterPro" id="IPR050967">
    <property type="entry name" value="Thiamine_Salvage_TenA"/>
</dbReference>
<dbReference type="Proteomes" id="UP000530660">
    <property type="component" value="Unassembled WGS sequence"/>
</dbReference>
<dbReference type="PANTHER" id="PTHR43198">
    <property type="entry name" value="BIFUNCTIONAL TH2 PROTEIN"/>
    <property type="match status" value="1"/>
</dbReference>
<gene>
    <name evidence="2" type="ORF">F1559_002317</name>
</gene>
<dbReference type="SUPFAM" id="SSF48613">
    <property type="entry name" value="Heme oxygenase-like"/>
    <property type="match status" value="1"/>
</dbReference>
<dbReference type="Pfam" id="PF03070">
    <property type="entry name" value="TENA_THI-4"/>
    <property type="match status" value="1"/>
</dbReference>
<organism evidence="2 3">
    <name type="scientific">Cyanidiococcus yangmingshanensis</name>
    <dbReference type="NCBI Taxonomy" id="2690220"/>
    <lineage>
        <taxon>Eukaryota</taxon>
        <taxon>Rhodophyta</taxon>
        <taxon>Bangiophyceae</taxon>
        <taxon>Cyanidiales</taxon>
        <taxon>Cyanidiaceae</taxon>
        <taxon>Cyanidiococcus</taxon>
    </lineage>
</organism>
<reference evidence="2 3" key="1">
    <citation type="journal article" date="2020" name="J. Phycol.">
        <title>Comparative genome analysis reveals Cyanidiococcus gen. nov., a new extremophilic red algal genus sister to Cyanidioschyzon (Cyanidioschyzonaceae, Rhodophyta).</title>
        <authorList>
            <person name="Liu S.-L."/>
            <person name="Chiang Y.-R."/>
            <person name="Yoon H.S."/>
            <person name="Fu H.-Y."/>
        </authorList>
    </citation>
    <scope>NUCLEOTIDE SEQUENCE [LARGE SCALE GENOMIC DNA]</scope>
    <source>
        <strain evidence="2 3">THAL066</strain>
    </source>
</reference>
<accession>A0A7J7IEH2</accession>
<dbReference type="EMBL" id="VWRR01000014">
    <property type="protein sequence ID" value="KAF6001506.1"/>
    <property type="molecule type" value="Genomic_DNA"/>
</dbReference>
<dbReference type="GO" id="GO:0005829">
    <property type="term" value="C:cytosol"/>
    <property type="evidence" value="ECO:0007669"/>
    <property type="project" value="TreeGrafter"/>
</dbReference>
<dbReference type="PANTHER" id="PTHR43198:SF2">
    <property type="entry name" value="SI:CH1073-67J19.1-RELATED"/>
    <property type="match status" value="1"/>
</dbReference>
<dbReference type="AlphaFoldDB" id="A0A7J7IEH2"/>
<proteinExistence type="predicted"/>
<feature type="domain" description="Thiaminase-2/PQQC" evidence="1">
    <location>
        <begin position="178"/>
        <end position="242"/>
    </location>
</feature>
<name>A0A7J7IEH2_9RHOD</name>
<dbReference type="InterPro" id="IPR016084">
    <property type="entry name" value="Haem_Oase-like_multi-hlx"/>
</dbReference>
<dbReference type="OrthoDB" id="10028886at2759"/>
<dbReference type="GO" id="GO:0006772">
    <property type="term" value="P:thiamine metabolic process"/>
    <property type="evidence" value="ECO:0007669"/>
    <property type="project" value="UniProtKB-ARBA"/>
</dbReference>
<sequence length="288" mass="31996">MVRVSARLWERNVATVAQVLQTEWLTEIARGTLDTVRIEQFLAVDEKFLASYWRCLGLLCYTAETEWERALLSGQSQAIFAELDSIGALRRAAQKPTRAWPLSETASNETETTLSVNEWRSLPVSQGLLEACDGYLRLLFDASRALLGALAHASSSANSLENASFSSSAPWRRERMLLVAALVPCMSLYAYLGRTLASAQTILEADAPVNAVCKEWVETYRSADFQQRSERLEQLLDSCFEEWCSATGDAEDEVVTLLDTLAYAPAMRFEKALFEAANQLEGSSALSR</sequence>
<keyword evidence="3" id="KW-1185">Reference proteome</keyword>
<dbReference type="InterPro" id="IPR004305">
    <property type="entry name" value="Thiaminase-2/PQQC"/>
</dbReference>
<evidence type="ECO:0000313" key="3">
    <source>
        <dbReference type="Proteomes" id="UP000530660"/>
    </source>
</evidence>
<protein>
    <recommendedName>
        <fullName evidence="1">Thiaminase-2/PQQC domain-containing protein</fullName>
    </recommendedName>
</protein>
<evidence type="ECO:0000313" key="2">
    <source>
        <dbReference type="EMBL" id="KAF6001506.1"/>
    </source>
</evidence>